<dbReference type="InterPro" id="IPR000225">
    <property type="entry name" value="Armadillo"/>
</dbReference>
<evidence type="ECO:0000256" key="1">
    <source>
        <dbReference type="ARBA" id="ARBA00022737"/>
    </source>
</evidence>
<evidence type="ECO:0000256" key="2">
    <source>
        <dbReference type="PROSITE-ProRule" id="PRU00259"/>
    </source>
</evidence>
<sequence length="605" mass="66635">MEQESRIGDELSSSLLTAERLRSSVEEAKSFKTECGEVGKQADRLAQMLRTLVRLVAASQQQVYDRPIRRVVADVRKNLDRALSLVRKCRRDNVLRRVCTIINAADFRRVVSFLESSNGDVKWLLSVFDGDGGGEIVISLPPIATNDPILPWVWSLVASVQMGKVVDKIEAANQLGSLAGDNDRNKKIIVDEGGVPPLLKLLKDGSSPEGQVSAASVLKTLSCDEDKVRCIVNDVGVPVIVQVLSDSPVRVQIIVATLVARMAEHDPIAQEEFARQSVIKPLVTLLSLDVFVDDLEPSSKQHSSIHSLVQMNKDPVSKAYRSSKSNVYSEFGGSGSGSRILKKERDNESPEVKHELKVNCAEALWMLARGNVANSRRITETKGLLSLAKIVEKEDGELRYNCLMTLMEITSAAESNADLRRATFKTNSPAAKAVIDQMLWIIKEIDSPGLKIPAIQSIGSLARTFPARETRMIQPLVEKLGSSSQEVAVTAVISLQKFVCPENFLCVEHSKNIIEFGAVPLLMKLIRNFEQQVQLQCLVLLCYLSMNASNHEQLEQAKVLTVLEGAERLASLQNPELRELVSKAIYQLSLYNAGSHSQMLSYAGP</sequence>
<evidence type="ECO:0000259" key="3">
    <source>
        <dbReference type="Pfam" id="PF25055"/>
    </source>
</evidence>
<dbReference type="InterPro" id="IPR016024">
    <property type="entry name" value="ARM-type_fold"/>
</dbReference>
<dbReference type="AlphaFoldDB" id="A0A3P5XTU0"/>
<dbReference type="Proteomes" id="UP000694005">
    <property type="component" value="Chromosome A09"/>
</dbReference>
<dbReference type="InterPro" id="IPR011989">
    <property type="entry name" value="ARM-like"/>
</dbReference>
<dbReference type="PANTHER" id="PTHR46168">
    <property type="entry name" value="ARMADILLO REPEAT ONLY 4"/>
    <property type="match status" value="1"/>
</dbReference>
<gene>
    <name evidence="5" type="ORF">BRAA09T35948Z</name>
    <name evidence="4" type="ORF">BRAPAZ1V2_A09P02960.2</name>
</gene>
<dbReference type="GO" id="GO:0007166">
    <property type="term" value="P:cell surface receptor signaling pathway"/>
    <property type="evidence" value="ECO:0007669"/>
    <property type="project" value="InterPro"/>
</dbReference>
<organism evidence="5">
    <name type="scientific">Brassica campestris</name>
    <name type="common">Field mustard</name>
    <dbReference type="NCBI Taxonomy" id="3711"/>
    <lineage>
        <taxon>Eukaryota</taxon>
        <taxon>Viridiplantae</taxon>
        <taxon>Streptophyta</taxon>
        <taxon>Embryophyta</taxon>
        <taxon>Tracheophyta</taxon>
        <taxon>Spermatophyta</taxon>
        <taxon>Magnoliopsida</taxon>
        <taxon>eudicotyledons</taxon>
        <taxon>Gunneridae</taxon>
        <taxon>Pentapetalae</taxon>
        <taxon>rosids</taxon>
        <taxon>malvids</taxon>
        <taxon>Brassicales</taxon>
        <taxon>Brassicaceae</taxon>
        <taxon>Brassiceae</taxon>
        <taxon>Brassica</taxon>
    </lineage>
</organism>
<proteinExistence type="predicted"/>
<dbReference type="SUPFAM" id="SSF48371">
    <property type="entry name" value="ARM repeat"/>
    <property type="match status" value="1"/>
</dbReference>
<dbReference type="Pfam" id="PF25055">
    <property type="entry name" value="DUF7792"/>
    <property type="match status" value="1"/>
</dbReference>
<dbReference type="InterPro" id="IPR036537">
    <property type="entry name" value="Adaptor_Cbl_N_dom_sf"/>
</dbReference>
<dbReference type="InterPro" id="IPR056694">
    <property type="entry name" value="DUF7792"/>
</dbReference>
<dbReference type="EMBL" id="LR031568">
    <property type="protein sequence ID" value="VDC58337.1"/>
    <property type="molecule type" value="Genomic_DNA"/>
</dbReference>
<dbReference type="Pfam" id="PF00514">
    <property type="entry name" value="Arm"/>
    <property type="match status" value="1"/>
</dbReference>
<dbReference type="PROSITE" id="PS50176">
    <property type="entry name" value="ARM_REPEAT"/>
    <property type="match status" value="1"/>
</dbReference>
<dbReference type="EMBL" id="LS974625">
    <property type="protein sequence ID" value="CAG7859829.1"/>
    <property type="molecule type" value="Genomic_DNA"/>
</dbReference>
<keyword evidence="1" id="KW-0677">Repeat</keyword>
<accession>A0A3P5XTU0</accession>
<protein>
    <recommendedName>
        <fullName evidence="3">DUF7792 domain-containing protein</fullName>
    </recommendedName>
</protein>
<dbReference type="SMART" id="SM00185">
    <property type="entry name" value="ARM"/>
    <property type="match status" value="3"/>
</dbReference>
<dbReference type="Gene3D" id="1.20.930.20">
    <property type="entry name" value="Adaptor protein Cbl, N-terminal domain"/>
    <property type="match status" value="1"/>
</dbReference>
<evidence type="ECO:0000313" key="4">
    <source>
        <dbReference type="EMBL" id="CAG7859829.1"/>
    </source>
</evidence>
<dbReference type="PANTHER" id="PTHR46168:SF1">
    <property type="entry name" value="ARMADILLO REPEAT ONLY 4"/>
    <property type="match status" value="1"/>
</dbReference>
<evidence type="ECO:0000313" key="5">
    <source>
        <dbReference type="EMBL" id="VDC58337.1"/>
    </source>
</evidence>
<feature type="domain" description="DUF7792" evidence="3">
    <location>
        <begin position="9"/>
        <end position="129"/>
    </location>
</feature>
<dbReference type="Gene3D" id="1.25.10.10">
    <property type="entry name" value="Leucine-rich Repeat Variant"/>
    <property type="match status" value="3"/>
</dbReference>
<name>A0A3P5XTU0_BRACM</name>
<reference evidence="5" key="1">
    <citation type="submission" date="2018-11" db="EMBL/GenBank/DDBJ databases">
        <authorList>
            <consortium name="Genoscope - CEA"/>
            <person name="William W."/>
        </authorList>
    </citation>
    <scope>NUCLEOTIDE SEQUENCE</scope>
</reference>
<feature type="repeat" description="ARM" evidence="2">
    <location>
        <begin position="193"/>
        <end position="236"/>
    </location>
</feature>
<dbReference type="Gramene" id="A09p02960.2_BraZ1">
    <property type="protein sequence ID" value="A09p02960.2_BraZ1.CDS.1"/>
    <property type="gene ID" value="A09g02960.2_BraZ1"/>
</dbReference>